<dbReference type="EMBL" id="NAJL01000058">
    <property type="protein sequence ID" value="TKA23269.1"/>
    <property type="molecule type" value="Genomic_DNA"/>
</dbReference>
<proteinExistence type="predicted"/>
<accession>A0A4V6WJN2</accession>
<evidence type="ECO:0008006" key="3">
    <source>
        <dbReference type="Google" id="ProtNLM"/>
    </source>
</evidence>
<dbReference type="AlphaFoldDB" id="A0A4V6WJN2"/>
<name>A0A4V6WJN2_9PEZI</name>
<comment type="caution">
    <text evidence="1">The sequence shown here is derived from an EMBL/GenBank/DDBJ whole genome shotgun (WGS) entry which is preliminary data.</text>
</comment>
<gene>
    <name evidence="1" type="ORF">B0A50_07326</name>
</gene>
<evidence type="ECO:0000313" key="2">
    <source>
        <dbReference type="Proteomes" id="UP000308549"/>
    </source>
</evidence>
<evidence type="ECO:0000313" key="1">
    <source>
        <dbReference type="EMBL" id="TKA23269.1"/>
    </source>
</evidence>
<organism evidence="1 2">
    <name type="scientific">Salinomyces thailandicus</name>
    <dbReference type="NCBI Taxonomy" id="706561"/>
    <lineage>
        <taxon>Eukaryota</taxon>
        <taxon>Fungi</taxon>
        <taxon>Dikarya</taxon>
        <taxon>Ascomycota</taxon>
        <taxon>Pezizomycotina</taxon>
        <taxon>Dothideomycetes</taxon>
        <taxon>Dothideomycetidae</taxon>
        <taxon>Mycosphaerellales</taxon>
        <taxon>Teratosphaeriaceae</taxon>
        <taxon>Salinomyces</taxon>
    </lineage>
</organism>
<reference evidence="1 2" key="1">
    <citation type="submission" date="2017-03" db="EMBL/GenBank/DDBJ databases">
        <title>Genomes of endolithic fungi from Antarctica.</title>
        <authorList>
            <person name="Coleine C."/>
            <person name="Masonjones S."/>
            <person name="Stajich J.E."/>
        </authorList>
    </citation>
    <scope>NUCLEOTIDE SEQUENCE [LARGE SCALE GENOMIC DNA]</scope>
    <source>
        <strain evidence="1 2">CCFEE 6315</strain>
    </source>
</reference>
<keyword evidence="2" id="KW-1185">Reference proteome</keyword>
<sequence>MTGHTLKDELDAAPAFSLQTHASMTPLSAVHPAESPKPKEASLGLDDESAYVFDECPDPQALGLRTLHEFGKSRVVLLNVKPTATNFNSCLISRSITPIARCQIDRDVPRDIGSPVHKLGLTATGQPETREVVLGIPELLDQILSSVTDYEALSACKAVSHEWRKIIKESPAVAKTLRGMSLLPIRAVPATTVSRAKLATARVDSCGEGPDMQCVCVKTYGETLMNEDDGSFRVMPCFHKTLLDDPHYSAKVTVYPLLESYKSLCGCSNAHCDWRHERSGAMTFYLPTTYGSDLTSHTSCHITYPYITTVKMALSGSMDFYDDDEDDEANFLEYLSSVAPLGSAKKSCFVHVSTGITVGDLLEAQRKMVQTVQAHDPYLAWQDGKPCEPVCEVTFMHGIDGPQLDRMNKEDPLSWHGGEALNHVQTQEHELWF</sequence>
<dbReference type="Proteomes" id="UP000308549">
    <property type="component" value="Unassembled WGS sequence"/>
</dbReference>
<protein>
    <recommendedName>
        <fullName evidence="3">F-box domain-containing protein</fullName>
    </recommendedName>
</protein>